<dbReference type="InterPro" id="IPR036779">
    <property type="entry name" value="LysM_dom_sf"/>
</dbReference>
<organism evidence="2 3">
    <name type="scientific">Novosphingobium colocasiae</name>
    <dbReference type="NCBI Taxonomy" id="1256513"/>
    <lineage>
        <taxon>Bacteria</taxon>
        <taxon>Pseudomonadati</taxon>
        <taxon>Pseudomonadota</taxon>
        <taxon>Alphaproteobacteria</taxon>
        <taxon>Sphingomonadales</taxon>
        <taxon>Sphingomonadaceae</taxon>
        <taxon>Novosphingobium</taxon>
    </lineage>
</organism>
<dbReference type="Proteomes" id="UP000648075">
    <property type="component" value="Unassembled WGS sequence"/>
</dbReference>
<dbReference type="RefSeq" id="WP_189620596.1">
    <property type="nucleotide sequence ID" value="NZ_BMZA01000004.1"/>
</dbReference>
<dbReference type="SUPFAM" id="SSF53955">
    <property type="entry name" value="Lysozyme-like"/>
    <property type="match status" value="1"/>
</dbReference>
<dbReference type="Gene3D" id="1.10.530.10">
    <property type="match status" value="1"/>
</dbReference>
<dbReference type="InterPro" id="IPR018392">
    <property type="entry name" value="LysM"/>
</dbReference>
<dbReference type="CDD" id="cd00118">
    <property type="entry name" value="LysM"/>
    <property type="match status" value="1"/>
</dbReference>
<dbReference type="EMBL" id="BMZA01000004">
    <property type="protein sequence ID" value="GGZ01354.1"/>
    <property type="molecule type" value="Genomic_DNA"/>
</dbReference>
<reference evidence="2" key="2">
    <citation type="submission" date="2020-09" db="EMBL/GenBank/DDBJ databases">
        <authorList>
            <person name="Sun Q."/>
            <person name="Kim S."/>
        </authorList>
    </citation>
    <scope>NUCLEOTIDE SEQUENCE</scope>
    <source>
        <strain evidence="2">KCTC 32255</strain>
    </source>
</reference>
<dbReference type="Pfam" id="PF01476">
    <property type="entry name" value="LysM"/>
    <property type="match status" value="1"/>
</dbReference>
<evidence type="ECO:0000259" key="1">
    <source>
        <dbReference type="PROSITE" id="PS51782"/>
    </source>
</evidence>
<name>A0A918UFF7_9SPHN</name>
<feature type="domain" description="LysM" evidence="1">
    <location>
        <begin position="4"/>
        <end position="48"/>
    </location>
</feature>
<accession>A0A918UFF7</accession>
<keyword evidence="3" id="KW-1185">Reference proteome</keyword>
<sequence length="296" mass="31278">MDNGHYIVRAGDNLGRIAEAHRTTVATLAALNAIADPDRVRTGLVLKLPGRKPLTVSASDLWAANNLLLPPANERYRPALVEAAQRTGLPASTIATIVDAEAAKRRGTGQWDPRSKAATSSATGLTQFLDRTWRSEARRAGGLLNAEARAAGCVNAAHAITDDGALLALRCDPRVAILAGADFAVVNLAQLVRMRALPARPDPAAAAKLAYLAHHEGAGRAAAFLNGRMGYVTPAILAANVPHPARRRALIAAAGGQHGLAYRRWMCAYVDANIDVCRFMIDKTGVTVPPLASLCR</sequence>
<dbReference type="SMART" id="SM00257">
    <property type="entry name" value="LysM"/>
    <property type="match status" value="1"/>
</dbReference>
<dbReference type="InterPro" id="IPR023346">
    <property type="entry name" value="Lysozyme-like_dom_sf"/>
</dbReference>
<dbReference type="PROSITE" id="PS51782">
    <property type="entry name" value="LYSM"/>
    <property type="match status" value="1"/>
</dbReference>
<comment type="caution">
    <text evidence="2">The sequence shown here is derived from an EMBL/GenBank/DDBJ whole genome shotgun (WGS) entry which is preliminary data.</text>
</comment>
<dbReference type="SUPFAM" id="SSF54106">
    <property type="entry name" value="LysM domain"/>
    <property type="match status" value="1"/>
</dbReference>
<dbReference type="AlphaFoldDB" id="A0A918UFF7"/>
<reference evidence="2" key="1">
    <citation type="journal article" date="2014" name="Int. J. Syst. Evol. Microbiol.">
        <title>Complete genome sequence of Corynebacterium casei LMG S-19264T (=DSM 44701T), isolated from a smear-ripened cheese.</title>
        <authorList>
            <consortium name="US DOE Joint Genome Institute (JGI-PGF)"/>
            <person name="Walter F."/>
            <person name="Albersmeier A."/>
            <person name="Kalinowski J."/>
            <person name="Ruckert C."/>
        </authorList>
    </citation>
    <scope>NUCLEOTIDE SEQUENCE</scope>
    <source>
        <strain evidence="2">KCTC 32255</strain>
    </source>
</reference>
<evidence type="ECO:0000313" key="3">
    <source>
        <dbReference type="Proteomes" id="UP000648075"/>
    </source>
</evidence>
<gene>
    <name evidence="2" type="ORF">GCM10011614_15290</name>
</gene>
<evidence type="ECO:0000313" key="2">
    <source>
        <dbReference type="EMBL" id="GGZ01354.1"/>
    </source>
</evidence>
<dbReference type="Gene3D" id="3.10.350.10">
    <property type="entry name" value="LysM domain"/>
    <property type="match status" value="1"/>
</dbReference>
<proteinExistence type="predicted"/>
<protein>
    <recommendedName>
        <fullName evidence="1">LysM domain-containing protein</fullName>
    </recommendedName>
</protein>